<reference evidence="2 4" key="2">
    <citation type="submission" date="2017-06" db="EMBL/GenBank/DDBJ databases">
        <authorList>
            <consortium name="Pathogen Informatics"/>
        </authorList>
    </citation>
    <scope>NUCLEOTIDE SEQUENCE [LARGE SCALE GENOMIC DNA]</scope>
    <source>
        <strain evidence="2 4">NCTC12947</strain>
    </source>
</reference>
<sequence length="201" mass="22659">MITDLLTNDFITHYHLPAVPTIKVIQLQHTSFGISDLKGQGITITPTHLGTAVCTNPQKHNITIIGYESFINTIANEAFQKNKNRCDILCETTQTFVLGELKETKTRALKEARKKAKTQLITSLQTLCAVPAIKKYLETKTIRKCCFFHKKPTNVANIYAPEAFNRLATLPSVAIKKNYPDIEAFGFECYEYTYPQVLTLS</sequence>
<accession>A0AAX2GWH7</accession>
<dbReference type="EMBL" id="LT906449">
    <property type="protein sequence ID" value="SNV06724.1"/>
    <property type="molecule type" value="Genomic_DNA"/>
</dbReference>
<dbReference type="EMBL" id="CP014227">
    <property type="protein sequence ID" value="AMD84874.1"/>
    <property type="molecule type" value="Genomic_DNA"/>
</dbReference>
<name>A0AAX2GWH7_9FLAO</name>
<evidence type="ECO:0000313" key="4">
    <source>
        <dbReference type="Proteomes" id="UP000215539"/>
    </source>
</evidence>
<protein>
    <submittedName>
        <fullName evidence="2">Uncharacterized protein</fullName>
    </submittedName>
</protein>
<dbReference type="Proteomes" id="UP000065822">
    <property type="component" value="Chromosome"/>
</dbReference>
<dbReference type="AlphaFoldDB" id="A0AAX2GWH7"/>
<dbReference type="KEGG" id="chg:AXF12_04695"/>
<evidence type="ECO:0000313" key="1">
    <source>
        <dbReference type="EMBL" id="AMD84874.1"/>
    </source>
</evidence>
<evidence type="ECO:0000313" key="2">
    <source>
        <dbReference type="EMBL" id="SNV06724.1"/>
    </source>
</evidence>
<reference evidence="1 3" key="1">
    <citation type="submission" date="2016-02" db="EMBL/GenBank/DDBJ databases">
        <authorList>
            <person name="Holder M.E."/>
            <person name="Ajami N.J."/>
            <person name="Petrosino J.F."/>
        </authorList>
    </citation>
    <scope>NUCLEOTIDE SEQUENCE [LARGE SCALE GENOMIC DNA]</scope>
    <source>
        <strain evidence="1 3">CCUG 32990</strain>
    </source>
</reference>
<evidence type="ECO:0000313" key="3">
    <source>
        <dbReference type="Proteomes" id="UP000065822"/>
    </source>
</evidence>
<proteinExistence type="predicted"/>
<dbReference type="RefSeq" id="WP_066428757.1">
    <property type="nucleotide sequence ID" value="NZ_CP014227.1"/>
</dbReference>
<gene>
    <name evidence="1" type="ORF">AXF12_04695</name>
    <name evidence="2" type="ORF">SAMEA44541418_00792</name>
</gene>
<organism evidence="2 4">
    <name type="scientific">Capnocytophaga haemolytica</name>
    <dbReference type="NCBI Taxonomy" id="45243"/>
    <lineage>
        <taxon>Bacteria</taxon>
        <taxon>Pseudomonadati</taxon>
        <taxon>Bacteroidota</taxon>
        <taxon>Flavobacteriia</taxon>
        <taxon>Flavobacteriales</taxon>
        <taxon>Flavobacteriaceae</taxon>
        <taxon>Capnocytophaga</taxon>
    </lineage>
</organism>
<keyword evidence="3" id="KW-1185">Reference proteome</keyword>
<dbReference type="Proteomes" id="UP000215539">
    <property type="component" value="Chromosome 1"/>
</dbReference>